<dbReference type="PANTHER" id="PTHR43143:SF5">
    <property type="entry name" value="SECRETED PROTEIN"/>
    <property type="match status" value="1"/>
</dbReference>
<feature type="chain" id="PRO_5047408460" description="Tat pathway signal sequence domain protein" evidence="1">
    <location>
        <begin position="27"/>
        <end position="581"/>
    </location>
</feature>
<accession>A0ABS4T647</accession>
<evidence type="ECO:0000313" key="3">
    <source>
        <dbReference type="Proteomes" id="UP001519332"/>
    </source>
</evidence>
<keyword evidence="1" id="KW-0732">Signal</keyword>
<gene>
    <name evidence="2" type="ORF">JOF56_000327</name>
</gene>
<evidence type="ECO:0000313" key="2">
    <source>
        <dbReference type="EMBL" id="MBP2319942.1"/>
    </source>
</evidence>
<dbReference type="InterPro" id="IPR051918">
    <property type="entry name" value="STPP_CPPED1"/>
</dbReference>
<organism evidence="2 3">
    <name type="scientific">Kibdelosporangium banguiense</name>
    <dbReference type="NCBI Taxonomy" id="1365924"/>
    <lineage>
        <taxon>Bacteria</taxon>
        <taxon>Bacillati</taxon>
        <taxon>Actinomycetota</taxon>
        <taxon>Actinomycetes</taxon>
        <taxon>Pseudonocardiales</taxon>
        <taxon>Pseudonocardiaceae</taxon>
        <taxon>Kibdelosporangium</taxon>
    </lineage>
</organism>
<feature type="signal peptide" evidence="1">
    <location>
        <begin position="1"/>
        <end position="26"/>
    </location>
</feature>
<dbReference type="Pfam" id="PF13385">
    <property type="entry name" value="Laminin_G_3"/>
    <property type="match status" value="1"/>
</dbReference>
<proteinExistence type="predicted"/>
<evidence type="ECO:0000256" key="1">
    <source>
        <dbReference type="SAM" id="SignalP"/>
    </source>
</evidence>
<dbReference type="Proteomes" id="UP001519332">
    <property type="component" value="Unassembled WGS sequence"/>
</dbReference>
<dbReference type="EMBL" id="JAGINW010000001">
    <property type="protein sequence ID" value="MBP2319942.1"/>
    <property type="molecule type" value="Genomic_DNA"/>
</dbReference>
<dbReference type="InterPro" id="IPR006311">
    <property type="entry name" value="TAT_signal"/>
</dbReference>
<dbReference type="PANTHER" id="PTHR43143">
    <property type="entry name" value="METALLOPHOSPHOESTERASE, CALCINEURIN SUPERFAMILY"/>
    <property type="match status" value="1"/>
</dbReference>
<keyword evidence="3" id="KW-1185">Reference proteome</keyword>
<dbReference type="SUPFAM" id="SSF56300">
    <property type="entry name" value="Metallo-dependent phosphatases"/>
    <property type="match status" value="1"/>
</dbReference>
<reference evidence="2 3" key="1">
    <citation type="submission" date="2021-03" db="EMBL/GenBank/DDBJ databases">
        <title>Sequencing the genomes of 1000 actinobacteria strains.</title>
        <authorList>
            <person name="Klenk H.-P."/>
        </authorList>
    </citation>
    <scope>NUCLEOTIDE SEQUENCE [LARGE SCALE GENOMIC DNA]</scope>
    <source>
        <strain evidence="2 3">DSM 46670</strain>
    </source>
</reference>
<dbReference type="Gene3D" id="2.60.120.200">
    <property type="match status" value="1"/>
</dbReference>
<sequence length="581" mass="64929">MSSRRSFLLNAGLLGAATAVSTPVLATPALATQDWRPDSTNPRFTLAVIPDTQYLYDRDRGDSAPLEASLRYIVDSAREHNTVFVAHLGDITENGLADEFDKASRTFRILDRFPYSVLAGNHDIDSRKDDQRGPSPYLDAFGPRRFRNSPTFRGATPDGYNTYHVFRAAGREWLVLALDWRPSAGSVQWAKDILRKHPKSPVILTTHEFVHADSGDGNAQLSDFGQRLWNDLVKGSDQIFLTLNGHFWPPGRVVLRNDAGHDVHAHITNYQDRYYGGSAMIRLYHFDLARNTIDVETISPWLLGQSAARLNLLSREEIERTGPADYFSVPIDFEQRFSGFDPHPEPQPRPARELVIPGTVAYWRFDKQETRDLSGNGNHLVAEKTPKWSAEHHRGQPAHGSVFLDGAYLRTVPGAPMNRATFQRGYTIEAFFKLPKDFSGANAWSALLSRLGTGRDAGKTGDDPSEPVATLSISDGHGLQWATFPLNQNGISTNWGHELPLDKWWHVAVVNDGRNTTLYVDGSKLLRNPSTPAVGISTADDVWLLGAYTYDRKIDKTFYGWIGDVRVVDRPLPGAQFMVRP</sequence>
<dbReference type="InterPro" id="IPR013320">
    <property type="entry name" value="ConA-like_dom_sf"/>
</dbReference>
<evidence type="ECO:0008006" key="4">
    <source>
        <dbReference type="Google" id="ProtNLM"/>
    </source>
</evidence>
<comment type="caution">
    <text evidence="2">The sequence shown here is derived from an EMBL/GenBank/DDBJ whole genome shotgun (WGS) entry which is preliminary data.</text>
</comment>
<dbReference type="RefSeq" id="WP_209633665.1">
    <property type="nucleotide sequence ID" value="NZ_JAGINW010000001.1"/>
</dbReference>
<protein>
    <recommendedName>
        <fullName evidence="4">Tat pathway signal sequence domain protein</fullName>
    </recommendedName>
</protein>
<dbReference type="PROSITE" id="PS51318">
    <property type="entry name" value="TAT"/>
    <property type="match status" value="1"/>
</dbReference>
<name>A0ABS4T647_9PSEU</name>
<dbReference type="SUPFAM" id="SSF49899">
    <property type="entry name" value="Concanavalin A-like lectins/glucanases"/>
    <property type="match status" value="1"/>
</dbReference>
<dbReference type="Gene3D" id="3.60.21.10">
    <property type="match status" value="1"/>
</dbReference>
<dbReference type="InterPro" id="IPR029052">
    <property type="entry name" value="Metallo-depent_PP-like"/>
</dbReference>